<dbReference type="PROSITE" id="PS51782">
    <property type="entry name" value="LYSM"/>
    <property type="match status" value="1"/>
</dbReference>
<name>A0A842HDW4_9BACT</name>
<feature type="chain" id="PRO_5032948996" evidence="3">
    <location>
        <begin position="20"/>
        <end position="280"/>
    </location>
</feature>
<keyword evidence="6" id="KW-1185">Reference proteome</keyword>
<dbReference type="SMART" id="SM00257">
    <property type="entry name" value="LysM"/>
    <property type="match status" value="1"/>
</dbReference>
<feature type="repeat" description="TPR" evidence="1">
    <location>
        <begin position="31"/>
        <end position="64"/>
    </location>
</feature>
<dbReference type="InterPro" id="IPR011990">
    <property type="entry name" value="TPR-like_helical_dom_sf"/>
</dbReference>
<dbReference type="SUPFAM" id="SSF54106">
    <property type="entry name" value="LysM domain"/>
    <property type="match status" value="1"/>
</dbReference>
<sequence length="280" mass="30820">MGKIWFALALVLFSLCGCSDNSSLEVVPERDEKHFNRGMIKLSEQRYDEALGAFLKVIEKRPEAPESHLEAGRLYQDYLGDPIAAIYHYRKYLEYRPDSDQSPLVRQMIESAKKDFARQLPGQPYDDEIERLDLLEIIESVRAENLDLKRQLAAARGRVGQLEGAPVSAPTFSTAGTSSTRTPPASTSSRPVTNTTAATSTSAPRPSTATANTRPSASAASPAPSGMRLYTVEAGDTLSRISTKFYGSSARWQDIFNANRDTLASPHSLRQGQQIKIPPE</sequence>
<dbReference type="InterPro" id="IPR052196">
    <property type="entry name" value="Bact_Kbp"/>
</dbReference>
<dbReference type="InterPro" id="IPR036779">
    <property type="entry name" value="LysM_dom_sf"/>
</dbReference>
<dbReference type="Pfam" id="PF01476">
    <property type="entry name" value="LysM"/>
    <property type="match status" value="1"/>
</dbReference>
<evidence type="ECO:0000313" key="6">
    <source>
        <dbReference type="Proteomes" id="UP000546464"/>
    </source>
</evidence>
<feature type="domain" description="LysM" evidence="4">
    <location>
        <begin position="228"/>
        <end position="277"/>
    </location>
</feature>
<dbReference type="PROSITE" id="PS51257">
    <property type="entry name" value="PROKAR_LIPOPROTEIN"/>
    <property type="match status" value="1"/>
</dbReference>
<organism evidence="5 6">
    <name type="scientific">Ruficoccus amylovorans</name>
    <dbReference type="NCBI Taxonomy" id="1804625"/>
    <lineage>
        <taxon>Bacteria</taxon>
        <taxon>Pseudomonadati</taxon>
        <taxon>Verrucomicrobiota</taxon>
        <taxon>Opitutia</taxon>
        <taxon>Puniceicoccales</taxon>
        <taxon>Cerasicoccaceae</taxon>
        <taxon>Ruficoccus</taxon>
    </lineage>
</organism>
<feature type="signal peptide" evidence="3">
    <location>
        <begin position="1"/>
        <end position="19"/>
    </location>
</feature>
<dbReference type="Gene3D" id="1.25.40.10">
    <property type="entry name" value="Tetratricopeptide repeat domain"/>
    <property type="match status" value="1"/>
</dbReference>
<reference evidence="5 6" key="1">
    <citation type="submission" date="2020-07" db="EMBL/GenBank/DDBJ databases">
        <authorList>
            <person name="Feng X."/>
        </authorList>
    </citation>
    <scope>NUCLEOTIDE SEQUENCE [LARGE SCALE GENOMIC DNA]</scope>
    <source>
        <strain evidence="5 6">JCM31066</strain>
    </source>
</reference>
<dbReference type="InterPro" id="IPR018392">
    <property type="entry name" value="LysM"/>
</dbReference>
<keyword evidence="3" id="KW-0732">Signal</keyword>
<protein>
    <submittedName>
        <fullName evidence="5">LysM peptidoglycan-binding domain-containing protein</fullName>
    </submittedName>
</protein>
<evidence type="ECO:0000256" key="2">
    <source>
        <dbReference type="SAM" id="MobiDB-lite"/>
    </source>
</evidence>
<dbReference type="PROSITE" id="PS50005">
    <property type="entry name" value="TPR"/>
    <property type="match status" value="1"/>
</dbReference>
<accession>A0A842HDW4</accession>
<feature type="compositionally biased region" description="Low complexity" evidence="2">
    <location>
        <begin position="173"/>
        <end position="224"/>
    </location>
</feature>
<proteinExistence type="predicted"/>
<dbReference type="CDD" id="cd00118">
    <property type="entry name" value="LysM"/>
    <property type="match status" value="1"/>
</dbReference>
<dbReference type="InterPro" id="IPR019734">
    <property type="entry name" value="TPR_rpt"/>
</dbReference>
<dbReference type="AlphaFoldDB" id="A0A842HDW4"/>
<dbReference type="PANTHER" id="PTHR34700">
    <property type="entry name" value="POTASSIUM BINDING PROTEIN KBP"/>
    <property type="match status" value="1"/>
</dbReference>
<keyword evidence="1" id="KW-0802">TPR repeat</keyword>
<dbReference type="EMBL" id="JACHVB010000014">
    <property type="protein sequence ID" value="MBC2593724.1"/>
    <property type="molecule type" value="Genomic_DNA"/>
</dbReference>
<gene>
    <name evidence="5" type="ORF">H5P28_05555</name>
</gene>
<evidence type="ECO:0000313" key="5">
    <source>
        <dbReference type="EMBL" id="MBC2593724.1"/>
    </source>
</evidence>
<evidence type="ECO:0000256" key="3">
    <source>
        <dbReference type="SAM" id="SignalP"/>
    </source>
</evidence>
<dbReference type="RefSeq" id="WP_185674724.1">
    <property type="nucleotide sequence ID" value="NZ_JACHVB010000014.1"/>
</dbReference>
<dbReference type="Proteomes" id="UP000546464">
    <property type="component" value="Unassembled WGS sequence"/>
</dbReference>
<dbReference type="PANTHER" id="PTHR34700:SF4">
    <property type="entry name" value="PHAGE-LIKE ELEMENT PBSX PROTEIN XKDP"/>
    <property type="match status" value="1"/>
</dbReference>
<feature type="region of interest" description="Disordered" evidence="2">
    <location>
        <begin position="159"/>
        <end position="224"/>
    </location>
</feature>
<evidence type="ECO:0000256" key="1">
    <source>
        <dbReference type="PROSITE-ProRule" id="PRU00339"/>
    </source>
</evidence>
<dbReference type="SUPFAM" id="SSF48452">
    <property type="entry name" value="TPR-like"/>
    <property type="match status" value="1"/>
</dbReference>
<evidence type="ECO:0000259" key="4">
    <source>
        <dbReference type="PROSITE" id="PS51782"/>
    </source>
</evidence>
<dbReference type="Gene3D" id="3.10.350.10">
    <property type="entry name" value="LysM domain"/>
    <property type="match status" value="1"/>
</dbReference>
<comment type="caution">
    <text evidence="5">The sequence shown here is derived from an EMBL/GenBank/DDBJ whole genome shotgun (WGS) entry which is preliminary data.</text>
</comment>